<feature type="signal peptide" evidence="1">
    <location>
        <begin position="1"/>
        <end position="22"/>
    </location>
</feature>
<name>A0A371D4H5_9APHY</name>
<dbReference type="AlphaFoldDB" id="A0A371D4H5"/>
<evidence type="ECO:0000313" key="2">
    <source>
        <dbReference type="EMBL" id="RDX47411.1"/>
    </source>
</evidence>
<gene>
    <name evidence="2" type="ORF">OH76DRAFT_1484765</name>
</gene>
<dbReference type="Proteomes" id="UP000256964">
    <property type="component" value="Unassembled WGS sequence"/>
</dbReference>
<keyword evidence="1" id="KW-0732">Signal</keyword>
<accession>A0A371D4H5</accession>
<feature type="chain" id="PRO_5016745876" evidence="1">
    <location>
        <begin position="23"/>
        <end position="282"/>
    </location>
</feature>
<sequence length="282" mass="31987">MAPGLLLTDACILLRAFPQAIGDIVVSLDEDLESVRRRYNLPLDVTHWATFLISRTACCFDTFATTAPYEITHRKALLQELYPGEDALPDRLNAFAMNVNGSYAECRVMNDQFRMLYDGYFLHLNVTERTVIEKAEVELDTTREALYNQVADVLARTVEWEGCLTVALTDKGHRAYMEGFEQRRAWAAETFPRHVNEVLEALCGLVEERKRLSDEASAVWDEQVDGFHQHTSISRVPVPELCSALNPYSRILQQLSAQSVTQKSLVSKLKASSSKSVPRRWD</sequence>
<keyword evidence="3" id="KW-1185">Reference proteome</keyword>
<protein>
    <submittedName>
        <fullName evidence="2">Uncharacterized protein</fullName>
    </submittedName>
</protein>
<proteinExistence type="predicted"/>
<evidence type="ECO:0000256" key="1">
    <source>
        <dbReference type="SAM" id="SignalP"/>
    </source>
</evidence>
<evidence type="ECO:0000313" key="3">
    <source>
        <dbReference type="Proteomes" id="UP000256964"/>
    </source>
</evidence>
<organism evidence="2 3">
    <name type="scientific">Lentinus brumalis</name>
    <dbReference type="NCBI Taxonomy" id="2498619"/>
    <lineage>
        <taxon>Eukaryota</taxon>
        <taxon>Fungi</taxon>
        <taxon>Dikarya</taxon>
        <taxon>Basidiomycota</taxon>
        <taxon>Agaricomycotina</taxon>
        <taxon>Agaricomycetes</taxon>
        <taxon>Polyporales</taxon>
        <taxon>Polyporaceae</taxon>
        <taxon>Lentinus</taxon>
    </lineage>
</organism>
<reference evidence="2 3" key="1">
    <citation type="journal article" date="2018" name="Biotechnol. Biofuels">
        <title>Integrative visual omics of the white-rot fungus Polyporus brumalis exposes the biotechnological potential of its oxidative enzymes for delignifying raw plant biomass.</title>
        <authorList>
            <person name="Miyauchi S."/>
            <person name="Rancon A."/>
            <person name="Drula E."/>
            <person name="Hage H."/>
            <person name="Chaduli D."/>
            <person name="Favel A."/>
            <person name="Grisel S."/>
            <person name="Henrissat B."/>
            <person name="Herpoel-Gimbert I."/>
            <person name="Ruiz-Duenas F.J."/>
            <person name="Chevret D."/>
            <person name="Hainaut M."/>
            <person name="Lin J."/>
            <person name="Wang M."/>
            <person name="Pangilinan J."/>
            <person name="Lipzen A."/>
            <person name="Lesage-Meessen L."/>
            <person name="Navarro D."/>
            <person name="Riley R."/>
            <person name="Grigoriev I.V."/>
            <person name="Zhou S."/>
            <person name="Raouche S."/>
            <person name="Rosso M.N."/>
        </authorList>
    </citation>
    <scope>NUCLEOTIDE SEQUENCE [LARGE SCALE GENOMIC DNA]</scope>
    <source>
        <strain evidence="2 3">BRFM 1820</strain>
    </source>
</reference>
<dbReference type="OrthoDB" id="2756071at2759"/>
<dbReference type="EMBL" id="KZ857419">
    <property type="protein sequence ID" value="RDX47411.1"/>
    <property type="molecule type" value="Genomic_DNA"/>
</dbReference>